<sequence length="174" mass="19161">MRCLDCGNKAKKDCLYYRCRSCCKGHGFQCQTHIKSTWVPISTRQSVRNLAANSAAPPHNDHHQQEEQQQLSIPSSSGFGGPFPTEVSGEATFTCVRVTTNLEQNAPVDQYAYETSINIGGHLFKGLLYDQGPHRPVVNSRDMDANAGDPHNSTININQDFQAISSRRSSGPLP</sequence>
<protein>
    <submittedName>
        <fullName evidence="9">Uncharacterized protein</fullName>
    </submittedName>
</protein>
<evidence type="ECO:0000313" key="9">
    <source>
        <dbReference type="EMBL" id="PWA75396.1"/>
    </source>
</evidence>
<evidence type="ECO:0000256" key="3">
    <source>
        <dbReference type="ARBA" id="ARBA00022723"/>
    </source>
</evidence>
<dbReference type="EMBL" id="PKPP01002419">
    <property type="protein sequence ID" value="PWA75396.1"/>
    <property type="molecule type" value="Genomic_DNA"/>
</dbReference>
<dbReference type="Pfam" id="PF05142">
    <property type="entry name" value="DUF702"/>
    <property type="match status" value="1"/>
</dbReference>
<evidence type="ECO:0000256" key="8">
    <source>
        <dbReference type="SAM" id="MobiDB-lite"/>
    </source>
</evidence>
<evidence type="ECO:0000256" key="7">
    <source>
        <dbReference type="ARBA" id="ARBA00023242"/>
    </source>
</evidence>
<keyword evidence="4" id="KW-0862">Zinc</keyword>
<dbReference type="NCBIfam" id="TIGR01623">
    <property type="entry name" value="put_zinc_LRP1"/>
    <property type="match status" value="1"/>
</dbReference>
<dbReference type="OrthoDB" id="692274at2759"/>
<gene>
    <name evidence="9" type="ORF">CTI12_AA238780</name>
</gene>
<feature type="compositionally biased region" description="Low complexity" evidence="8">
    <location>
        <begin position="67"/>
        <end position="77"/>
    </location>
</feature>
<evidence type="ECO:0000256" key="1">
    <source>
        <dbReference type="ARBA" id="ARBA00004123"/>
    </source>
</evidence>
<organism evidence="9 10">
    <name type="scientific">Artemisia annua</name>
    <name type="common">Sweet wormwood</name>
    <dbReference type="NCBI Taxonomy" id="35608"/>
    <lineage>
        <taxon>Eukaryota</taxon>
        <taxon>Viridiplantae</taxon>
        <taxon>Streptophyta</taxon>
        <taxon>Embryophyta</taxon>
        <taxon>Tracheophyta</taxon>
        <taxon>Spermatophyta</taxon>
        <taxon>Magnoliopsida</taxon>
        <taxon>eudicotyledons</taxon>
        <taxon>Gunneridae</taxon>
        <taxon>Pentapetalae</taxon>
        <taxon>asterids</taxon>
        <taxon>campanulids</taxon>
        <taxon>Asterales</taxon>
        <taxon>Asteraceae</taxon>
        <taxon>Asteroideae</taxon>
        <taxon>Anthemideae</taxon>
        <taxon>Artemisiinae</taxon>
        <taxon>Artemisia</taxon>
    </lineage>
</organism>
<feature type="region of interest" description="Disordered" evidence="8">
    <location>
        <begin position="53"/>
        <end position="83"/>
    </location>
</feature>
<dbReference type="GO" id="GO:0045893">
    <property type="term" value="P:positive regulation of DNA-templated transcription"/>
    <property type="evidence" value="ECO:0007669"/>
    <property type="project" value="TreeGrafter"/>
</dbReference>
<comment type="caution">
    <text evidence="9">The sequence shown here is derived from an EMBL/GenBank/DDBJ whole genome shotgun (WGS) entry which is preliminary data.</text>
</comment>
<dbReference type="InterPro" id="IPR007818">
    <property type="entry name" value="SHI"/>
</dbReference>
<keyword evidence="3" id="KW-0479">Metal-binding</keyword>
<dbReference type="InterPro" id="IPR006510">
    <property type="entry name" value="Znf_LRP1"/>
</dbReference>
<proteinExistence type="inferred from homology"/>
<keyword evidence="7" id="KW-0539">Nucleus</keyword>
<keyword evidence="5" id="KW-0238">DNA-binding</keyword>
<dbReference type="GO" id="GO:0003700">
    <property type="term" value="F:DNA-binding transcription factor activity"/>
    <property type="evidence" value="ECO:0007669"/>
    <property type="project" value="InterPro"/>
</dbReference>
<dbReference type="PANTHER" id="PTHR31604:SF54">
    <property type="entry name" value="PROTEIN SHI RELATED SEQUENCE 1"/>
    <property type="match status" value="1"/>
</dbReference>
<dbReference type="GO" id="GO:0046872">
    <property type="term" value="F:metal ion binding"/>
    <property type="evidence" value="ECO:0007669"/>
    <property type="project" value="UniProtKB-KW"/>
</dbReference>
<evidence type="ECO:0000256" key="4">
    <source>
        <dbReference type="ARBA" id="ARBA00022833"/>
    </source>
</evidence>
<feature type="region of interest" description="Disordered" evidence="8">
    <location>
        <begin position="135"/>
        <end position="174"/>
    </location>
</feature>
<comment type="similarity">
    <text evidence="2">Belongs to the SHI protein family.</text>
</comment>
<evidence type="ECO:0000256" key="6">
    <source>
        <dbReference type="ARBA" id="ARBA00023159"/>
    </source>
</evidence>
<reference evidence="9 10" key="1">
    <citation type="journal article" date="2018" name="Mol. Plant">
        <title>The genome of Artemisia annua provides insight into the evolution of Asteraceae family and artemisinin biosynthesis.</title>
        <authorList>
            <person name="Shen Q."/>
            <person name="Zhang L."/>
            <person name="Liao Z."/>
            <person name="Wang S."/>
            <person name="Yan T."/>
            <person name="Shi P."/>
            <person name="Liu M."/>
            <person name="Fu X."/>
            <person name="Pan Q."/>
            <person name="Wang Y."/>
            <person name="Lv Z."/>
            <person name="Lu X."/>
            <person name="Zhang F."/>
            <person name="Jiang W."/>
            <person name="Ma Y."/>
            <person name="Chen M."/>
            <person name="Hao X."/>
            <person name="Li L."/>
            <person name="Tang Y."/>
            <person name="Lv G."/>
            <person name="Zhou Y."/>
            <person name="Sun X."/>
            <person name="Brodelius P.E."/>
            <person name="Rose J.K.C."/>
            <person name="Tang K."/>
        </authorList>
    </citation>
    <scope>NUCLEOTIDE SEQUENCE [LARGE SCALE GENOMIC DNA]</scope>
    <source>
        <strain evidence="10">cv. Huhao1</strain>
        <tissue evidence="9">Leaf</tissue>
    </source>
</reference>
<feature type="compositionally biased region" description="Polar residues" evidence="8">
    <location>
        <begin position="151"/>
        <end position="174"/>
    </location>
</feature>
<accession>A0A2U1NPH1</accession>
<dbReference type="NCBIfam" id="TIGR01624">
    <property type="entry name" value="LRP1_Cterm"/>
    <property type="match status" value="1"/>
</dbReference>
<evidence type="ECO:0000256" key="5">
    <source>
        <dbReference type="ARBA" id="ARBA00023125"/>
    </source>
</evidence>
<keyword evidence="10" id="KW-1185">Reference proteome</keyword>
<dbReference type="STRING" id="35608.A0A2U1NPH1"/>
<dbReference type="InterPro" id="IPR006511">
    <property type="entry name" value="SHI_C"/>
</dbReference>
<dbReference type="GO" id="GO:0005634">
    <property type="term" value="C:nucleus"/>
    <property type="evidence" value="ECO:0007669"/>
    <property type="project" value="UniProtKB-SubCell"/>
</dbReference>
<keyword evidence="6" id="KW-0010">Activator</keyword>
<name>A0A2U1NPH1_ARTAN</name>
<dbReference type="AlphaFoldDB" id="A0A2U1NPH1"/>
<evidence type="ECO:0000313" key="10">
    <source>
        <dbReference type="Proteomes" id="UP000245207"/>
    </source>
</evidence>
<dbReference type="Proteomes" id="UP000245207">
    <property type="component" value="Unassembled WGS sequence"/>
</dbReference>
<evidence type="ECO:0000256" key="2">
    <source>
        <dbReference type="ARBA" id="ARBA00006911"/>
    </source>
</evidence>
<dbReference type="PANTHER" id="PTHR31604">
    <property type="entry name" value="PROTEIN LATERAL ROOT PRIMORDIUM 1"/>
    <property type="match status" value="1"/>
</dbReference>
<dbReference type="GO" id="GO:0003677">
    <property type="term" value="F:DNA binding"/>
    <property type="evidence" value="ECO:0007669"/>
    <property type="project" value="UniProtKB-KW"/>
</dbReference>
<comment type="subcellular location">
    <subcellularLocation>
        <location evidence="1">Nucleus</location>
    </subcellularLocation>
</comment>